<feature type="transmembrane region" description="Helical" evidence="9">
    <location>
        <begin position="187"/>
        <end position="209"/>
    </location>
</feature>
<dbReference type="Proteomes" id="UP000053676">
    <property type="component" value="Unassembled WGS sequence"/>
</dbReference>
<comment type="caution">
    <text evidence="9">Lacks conserved residue(s) required for the propagation of feature annotation.</text>
</comment>
<evidence type="ECO:0000256" key="2">
    <source>
        <dbReference type="ARBA" id="ARBA00007809"/>
    </source>
</evidence>
<keyword evidence="7 9" id="KW-1133">Transmembrane helix</keyword>
<feature type="transmembrane region" description="Helical" evidence="9">
    <location>
        <begin position="161"/>
        <end position="181"/>
    </location>
</feature>
<proteinExistence type="inferred from homology"/>
<evidence type="ECO:0000256" key="8">
    <source>
        <dbReference type="ARBA" id="ARBA00023136"/>
    </source>
</evidence>
<protein>
    <recommendedName>
        <fullName evidence="9">Sugar transporter SWEET</fullName>
    </recommendedName>
</protein>
<dbReference type="PANTHER" id="PTHR10791">
    <property type="entry name" value="RAG1-ACTIVATING PROTEIN 1"/>
    <property type="match status" value="1"/>
</dbReference>
<evidence type="ECO:0000256" key="7">
    <source>
        <dbReference type="ARBA" id="ARBA00022989"/>
    </source>
</evidence>
<dbReference type="InterPro" id="IPR047664">
    <property type="entry name" value="SWEET"/>
</dbReference>
<evidence type="ECO:0000313" key="11">
    <source>
        <dbReference type="Proteomes" id="UP000053676"/>
    </source>
</evidence>
<gene>
    <name evidence="10" type="ORF">NECAME_01249</name>
</gene>
<comment type="subcellular location">
    <subcellularLocation>
        <location evidence="1">Endomembrane system</location>
        <topology evidence="1">Multi-pass membrane protein</topology>
    </subcellularLocation>
</comment>
<dbReference type="InterPro" id="IPR004316">
    <property type="entry name" value="SWEET_rpt"/>
</dbReference>
<dbReference type="GO" id="GO:0051119">
    <property type="term" value="F:sugar transmembrane transporter activity"/>
    <property type="evidence" value="ECO:0007669"/>
    <property type="project" value="InterPro"/>
</dbReference>
<keyword evidence="4 9" id="KW-0762">Sugar transport</keyword>
<feature type="transmembrane region" description="Helical" evidence="9">
    <location>
        <begin position="95"/>
        <end position="113"/>
    </location>
</feature>
<dbReference type="KEGG" id="nai:NECAME_01249"/>
<dbReference type="PANTHER" id="PTHR10791:SF245">
    <property type="entry name" value="SUGAR TRANSPORTER SWEET"/>
    <property type="match status" value="1"/>
</dbReference>
<keyword evidence="11" id="KW-1185">Reference proteome</keyword>
<organism evidence="10 11">
    <name type="scientific">Necator americanus</name>
    <name type="common">Human hookworm</name>
    <dbReference type="NCBI Taxonomy" id="51031"/>
    <lineage>
        <taxon>Eukaryota</taxon>
        <taxon>Metazoa</taxon>
        <taxon>Ecdysozoa</taxon>
        <taxon>Nematoda</taxon>
        <taxon>Chromadorea</taxon>
        <taxon>Rhabditida</taxon>
        <taxon>Rhabditina</taxon>
        <taxon>Rhabditomorpha</taxon>
        <taxon>Strongyloidea</taxon>
        <taxon>Ancylostomatidae</taxon>
        <taxon>Bunostominae</taxon>
        <taxon>Necator</taxon>
    </lineage>
</organism>
<comment type="similarity">
    <text evidence="2 9">Belongs to the SWEET sugar transporter family.</text>
</comment>
<keyword evidence="3 9" id="KW-0813">Transport</keyword>
<evidence type="ECO:0000256" key="6">
    <source>
        <dbReference type="ARBA" id="ARBA00022737"/>
    </source>
</evidence>
<comment type="function">
    <text evidence="9">Mediates sugar transport across membranes.</text>
</comment>
<dbReference type="Gene3D" id="1.20.1280.290">
    <property type="match status" value="2"/>
</dbReference>
<dbReference type="OrthoDB" id="409725at2759"/>
<keyword evidence="8 9" id="KW-0472">Membrane</keyword>
<evidence type="ECO:0000256" key="1">
    <source>
        <dbReference type="ARBA" id="ARBA00004127"/>
    </source>
</evidence>
<evidence type="ECO:0000256" key="5">
    <source>
        <dbReference type="ARBA" id="ARBA00022692"/>
    </source>
</evidence>
<keyword evidence="6" id="KW-0677">Repeat</keyword>
<dbReference type="EMBL" id="KI657456">
    <property type="protein sequence ID" value="ETN87091.1"/>
    <property type="molecule type" value="Genomic_DNA"/>
</dbReference>
<sequence length="230" mass="25913">MELTPMSIFTSWLTVISVSFTLLPFMMVLDWRRRGTADGFSSVNFVLPLLTTSCWLKHGHMTNDNTNITINTINIGFFIFYILCFAYYQPKRKYLFGQLFVCATVLKLLFTYVDMHSGFFQASDVAADVMGSIAAASQIASLAGGVYEIKRAISFGHTEYLPALFQYAIFFLVLQWLAFGILTGNKYIAIANVAALMVNVATISLYFIYPPLTWRVPIIGTGPQQREKKE</sequence>
<feature type="transmembrane region" description="Helical" evidence="9">
    <location>
        <begin position="68"/>
        <end position="88"/>
    </location>
</feature>
<evidence type="ECO:0000256" key="9">
    <source>
        <dbReference type="RuleBase" id="RU910715"/>
    </source>
</evidence>
<dbReference type="GO" id="GO:0012505">
    <property type="term" value="C:endomembrane system"/>
    <property type="evidence" value="ECO:0007669"/>
    <property type="project" value="UniProtKB-SubCell"/>
</dbReference>
<feature type="transmembrane region" description="Helical" evidence="9">
    <location>
        <begin position="6"/>
        <end position="27"/>
    </location>
</feature>
<evidence type="ECO:0000256" key="3">
    <source>
        <dbReference type="ARBA" id="ARBA00022448"/>
    </source>
</evidence>
<evidence type="ECO:0000313" key="10">
    <source>
        <dbReference type="EMBL" id="ETN87091.1"/>
    </source>
</evidence>
<keyword evidence="5 9" id="KW-0812">Transmembrane</keyword>
<reference evidence="11" key="1">
    <citation type="journal article" date="2014" name="Nat. Genet.">
        <title>Genome of the human hookworm Necator americanus.</title>
        <authorList>
            <person name="Tang Y.T."/>
            <person name="Gao X."/>
            <person name="Rosa B.A."/>
            <person name="Abubucker S."/>
            <person name="Hallsworth-Pepin K."/>
            <person name="Martin J."/>
            <person name="Tyagi R."/>
            <person name="Heizer E."/>
            <person name="Zhang X."/>
            <person name="Bhonagiri-Palsikar V."/>
            <person name="Minx P."/>
            <person name="Warren W.C."/>
            <person name="Wang Q."/>
            <person name="Zhan B."/>
            <person name="Hotez P.J."/>
            <person name="Sternberg P.W."/>
            <person name="Dougall A."/>
            <person name="Gaze S.T."/>
            <person name="Mulvenna J."/>
            <person name="Sotillo J."/>
            <person name="Ranganathan S."/>
            <person name="Rabelo E.M."/>
            <person name="Wilson R.K."/>
            <person name="Felgner P.L."/>
            <person name="Bethony J."/>
            <person name="Hawdon J.M."/>
            <person name="Gasser R.B."/>
            <person name="Loukas A."/>
            <person name="Mitreva M."/>
        </authorList>
    </citation>
    <scope>NUCLEOTIDE SEQUENCE [LARGE SCALE GENOMIC DNA]</scope>
</reference>
<evidence type="ECO:0000256" key="4">
    <source>
        <dbReference type="ARBA" id="ARBA00022597"/>
    </source>
</evidence>
<name>W2U145_NECAM</name>
<dbReference type="AlphaFoldDB" id="W2U145"/>
<dbReference type="OMA" id="IGTGPQQ"/>
<feature type="transmembrane region" description="Helical" evidence="9">
    <location>
        <begin position="125"/>
        <end position="149"/>
    </location>
</feature>
<accession>W2U145</accession>
<dbReference type="Pfam" id="PF03083">
    <property type="entry name" value="MtN3_slv"/>
    <property type="match status" value="2"/>
</dbReference>
<dbReference type="GO" id="GO:0016020">
    <property type="term" value="C:membrane"/>
    <property type="evidence" value="ECO:0007669"/>
    <property type="project" value="InterPro"/>
</dbReference>